<sequence>MKVNFRIEGIPALYKLMKKRKKLDFVFNGNTLRDLVNGLVSKFGPSVKTILLDKKDEVDIEYRVAVNMIKHLPYGERMDEVLNEGDVVHIMTVG</sequence>
<dbReference type="Gene3D" id="3.10.20.30">
    <property type="match status" value="1"/>
</dbReference>
<dbReference type="RefSeq" id="WP_092233397.1">
    <property type="nucleotide sequence ID" value="NZ_FNLL01000005.1"/>
</dbReference>
<reference evidence="2" key="1">
    <citation type="submission" date="2016-10" db="EMBL/GenBank/DDBJ databases">
        <authorList>
            <person name="Varghese N."/>
            <person name="Submissions S."/>
        </authorList>
    </citation>
    <scope>NUCLEOTIDE SEQUENCE [LARGE SCALE GENOMIC DNA]</scope>
    <source>
        <strain evidence="2">DSM 3384</strain>
    </source>
</reference>
<accession>A0A1H2GDZ1</accession>
<organism evidence="1 2">
    <name type="scientific">Desulfobacula phenolica</name>
    <dbReference type="NCBI Taxonomy" id="90732"/>
    <lineage>
        <taxon>Bacteria</taxon>
        <taxon>Pseudomonadati</taxon>
        <taxon>Thermodesulfobacteriota</taxon>
        <taxon>Desulfobacteria</taxon>
        <taxon>Desulfobacterales</taxon>
        <taxon>Desulfobacteraceae</taxon>
        <taxon>Desulfobacula</taxon>
    </lineage>
</organism>
<protein>
    <recommendedName>
        <fullName evidence="3">ThiS family protein</fullName>
    </recommendedName>
</protein>
<proteinExistence type="predicted"/>
<dbReference type="InterPro" id="IPR012675">
    <property type="entry name" value="Beta-grasp_dom_sf"/>
</dbReference>
<dbReference type="AlphaFoldDB" id="A0A1H2GDZ1"/>
<dbReference type="EMBL" id="FNLL01000005">
    <property type="protein sequence ID" value="SDU17795.1"/>
    <property type="molecule type" value="Genomic_DNA"/>
</dbReference>
<evidence type="ECO:0008006" key="3">
    <source>
        <dbReference type="Google" id="ProtNLM"/>
    </source>
</evidence>
<dbReference type="Proteomes" id="UP000199608">
    <property type="component" value="Unassembled WGS sequence"/>
</dbReference>
<evidence type="ECO:0000313" key="1">
    <source>
        <dbReference type="EMBL" id="SDU17795.1"/>
    </source>
</evidence>
<evidence type="ECO:0000313" key="2">
    <source>
        <dbReference type="Proteomes" id="UP000199608"/>
    </source>
</evidence>
<keyword evidence="2" id="KW-1185">Reference proteome</keyword>
<name>A0A1H2GDZ1_9BACT</name>
<gene>
    <name evidence="1" type="ORF">SAMN04487931_105149</name>
</gene>